<comment type="subcellular location">
    <subcellularLocation>
        <location evidence="1">Cell membrane</location>
        <topology evidence="1">Multi-pass membrane protein</topology>
    </subcellularLocation>
</comment>
<evidence type="ECO:0000256" key="5">
    <source>
        <dbReference type="ARBA" id="ARBA00023136"/>
    </source>
</evidence>
<keyword evidence="11" id="KW-1185">Reference proteome</keyword>
<sequence length="863" mass="90027">MSTALYRLGRWCADHAWRVVALWLVVLAVAGTLAGTVGRPLTNQVSIPGTEFERVVAQLGTEIPSAAGGFGRVVLTSDSGAFTDEQKRAITEAMDAWTTVPHVERVVDPFAAQQQIDESAQRLADSKARLDDGRARLESGTQQLADAKGQLSGGEAFLAQLEKSDPDGQATADLRAQVEDGRRQVAEGEKKLADAREQLLAGEAQYADGLAVAEASSGTRLVSEDGRSAVVQVQFDDNAQSIAPEDRALIPEKGDPVLEAAGVTPSYSVEITQALEFIGPGEILGLAVALLVLVLVLGSLVAAGLPLLVALLGVGVGLGGAMAATALVELNSTTPALALMLGLAVGIDYALFIVNRHRANILHGMPLRESVARSVATAGSAVTFAGATVVIALAALVLSGIPILAEMGLVAAATVAVSVLVAVTVAPAVMRLMGTRIVSRRAWRRAGFATPGDAASRPAEATDRPEEHGAWYVSAVTRHPWLTVLGVFALVGVMAIPAADMRLGLPDGGSEPTGSSAYTAYTAVADEFGPGMNGPVVAVAELPATDTPRSDAQVLDAQATIASALRGVDGVVSVVPFGVSDDKETLAFQVVPSTGPASEQTPATVDGIRRAASLLERHDGIEIGLTGQTVANIEISDRLQGALPAYLAVVVGLSLLILMVVFRSVVVPLVATGGFLLTVAAAFGATVAVHQWGWLGDWFGVTQPGPILSFMPIILIGVLFGLAMDYQMFLVSGMHESRAHGEDSRTAVRSGFVHGVKVVTAAAIIMTSVFLGFAFSHLVMVRPIGFGLAVGVLVDAFVVRMTLTPAVMHLLGDRAWWIPRWLDRRLPDLDVEGLRLAEHLAARDAERAPAAEPVPEPETAGTR</sequence>
<keyword evidence="2" id="KW-1003">Cell membrane</keyword>
<feature type="transmembrane region" description="Helical" evidence="8">
    <location>
        <begin position="674"/>
        <end position="695"/>
    </location>
</feature>
<feature type="transmembrane region" description="Helical" evidence="8">
    <location>
        <begin position="375"/>
        <end position="401"/>
    </location>
</feature>
<dbReference type="PANTHER" id="PTHR33406:SF13">
    <property type="entry name" value="MEMBRANE PROTEIN YDFJ"/>
    <property type="match status" value="1"/>
</dbReference>
<dbReference type="InterPro" id="IPR050545">
    <property type="entry name" value="Mycobact_MmpL"/>
</dbReference>
<evidence type="ECO:0000313" key="10">
    <source>
        <dbReference type="EMBL" id="MBM6399180.1"/>
    </source>
</evidence>
<dbReference type="SUPFAM" id="SSF82866">
    <property type="entry name" value="Multidrug efflux transporter AcrB transmembrane domain"/>
    <property type="match status" value="2"/>
</dbReference>
<feature type="transmembrane region" description="Helical" evidence="8">
    <location>
        <begin position="283"/>
        <end position="301"/>
    </location>
</feature>
<keyword evidence="5 8" id="KW-0472">Membrane</keyword>
<accession>A0ABS2CH96</accession>
<protein>
    <submittedName>
        <fullName evidence="10">MMPL family transporter</fullName>
    </submittedName>
</protein>
<dbReference type="Pfam" id="PF03176">
    <property type="entry name" value="MMPL"/>
    <property type="match status" value="2"/>
</dbReference>
<feature type="transmembrane region" description="Helical" evidence="8">
    <location>
        <begin position="407"/>
        <end position="430"/>
    </location>
</feature>
<evidence type="ECO:0000256" key="8">
    <source>
        <dbReference type="SAM" id="Phobius"/>
    </source>
</evidence>
<dbReference type="RefSeq" id="WP_204129653.1">
    <property type="nucleotide sequence ID" value="NZ_JAFDVD010000003.1"/>
</dbReference>
<feature type="coiled-coil region" evidence="6">
    <location>
        <begin position="178"/>
        <end position="205"/>
    </location>
</feature>
<organism evidence="10 11">
    <name type="scientific">Phycicoccus sonneratiae</name>
    <dbReference type="NCBI Taxonomy" id="2807628"/>
    <lineage>
        <taxon>Bacteria</taxon>
        <taxon>Bacillati</taxon>
        <taxon>Actinomycetota</taxon>
        <taxon>Actinomycetes</taxon>
        <taxon>Micrococcales</taxon>
        <taxon>Intrasporangiaceae</taxon>
        <taxon>Phycicoccus</taxon>
    </lineage>
</organism>
<dbReference type="Gene3D" id="1.20.1640.10">
    <property type="entry name" value="Multidrug efflux transporter AcrB transmembrane domain"/>
    <property type="match status" value="2"/>
</dbReference>
<feature type="transmembrane region" description="Helical" evidence="8">
    <location>
        <begin position="707"/>
        <end position="731"/>
    </location>
</feature>
<comment type="caution">
    <text evidence="10">The sequence shown here is derived from an EMBL/GenBank/DDBJ whole genome shotgun (WGS) entry which is preliminary data.</text>
</comment>
<evidence type="ECO:0000256" key="2">
    <source>
        <dbReference type="ARBA" id="ARBA00022475"/>
    </source>
</evidence>
<feature type="transmembrane region" description="Helical" evidence="8">
    <location>
        <begin position="781"/>
        <end position="799"/>
    </location>
</feature>
<name>A0ABS2CH96_9MICO</name>
<feature type="region of interest" description="Disordered" evidence="7">
    <location>
        <begin position="844"/>
        <end position="863"/>
    </location>
</feature>
<evidence type="ECO:0000256" key="4">
    <source>
        <dbReference type="ARBA" id="ARBA00022989"/>
    </source>
</evidence>
<feature type="transmembrane region" description="Helical" evidence="8">
    <location>
        <begin position="481"/>
        <end position="499"/>
    </location>
</feature>
<dbReference type="Proteomes" id="UP001430172">
    <property type="component" value="Unassembled WGS sequence"/>
</dbReference>
<dbReference type="PROSITE" id="PS50156">
    <property type="entry name" value="SSD"/>
    <property type="match status" value="1"/>
</dbReference>
<feature type="domain" description="SSD" evidence="9">
    <location>
        <begin position="308"/>
        <end position="432"/>
    </location>
</feature>
<feature type="compositionally biased region" description="Low complexity" evidence="7">
    <location>
        <begin position="850"/>
        <end position="863"/>
    </location>
</feature>
<keyword evidence="3 8" id="KW-0812">Transmembrane</keyword>
<dbReference type="PRINTS" id="PR00702">
    <property type="entry name" value="ACRIFLAVINRP"/>
</dbReference>
<reference evidence="10" key="1">
    <citation type="submission" date="2021-02" db="EMBL/GenBank/DDBJ databases">
        <title>Phycicoccus sp. MQZ13P-5T, whole genome shotgun sequence.</title>
        <authorList>
            <person name="Tuo L."/>
        </authorList>
    </citation>
    <scope>NUCLEOTIDE SEQUENCE</scope>
    <source>
        <strain evidence="10">MQZ13P-5</strain>
    </source>
</reference>
<feature type="transmembrane region" description="Helical" evidence="8">
    <location>
        <begin position="334"/>
        <end position="354"/>
    </location>
</feature>
<proteinExistence type="predicted"/>
<feature type="transmembrane region" description="Helical" evidence="8">
    <location>
        <begin position="752"/>
        <end position="775"/>
    </location>
</feature>
<dbReference type="InterPro" id="IPR001036">
    <property type="entry name" value="Acrflvin-R"/>
</dbReference>
<evidence type="ECO:0000259" key="9">
    <source>
        <dbReference type="PROSITE" id="PS50156"/>
    </source>
</evidence>
<evidence type="ECO:0000313" key="11">
    <source>
        <dbReference type="Proteomes" id="UP001430172"/>
    </source>
</evidence>
<feature type="transmembrane region" description="Helical" evidence="8">
    <location>
        <begin position="643"/>
        <end position="662"/>
    </location>
</feature>
<keyword evidence="4 8" id="KW-1133">Transmembrane helix</keyword>
<dbReference type="EMBL" id="JAFDVD010000003">
    <property type="protein sequence ID" value="MBM6399180.1"/>
    <property type="molecule type" value="Genomic_DNA"/>
</dbReference>
<dbReference type="InterPro" id="IPR004869">
    <property type="entry name" value="MMPL_dom"/>
</dbReference>
<keyword evidence="6" id="KW-0175">Coiled coil</keyword>
<feature type="transmembrane region" description="Helical" evidence="8">
    <location>
        <begin position="308"/>
        <end position="328"/>
    </location>
</feature>
<evidence type="ECO:0000256" key="6">
    <source>
        <dbReference type="SAM" id="Coils"/>
    </source>
</evidence>
<evidence type="ECO:0000256" key="1">
    <source>
        <dbReference type="ARBA" id="ARBA00004651"/>
    </source>
</evidence>
<dbReference type="PANTHER" id="PTHR33406">
    <property type="entry name" value="MEMBRANE PROTEIN MJ1562-RELATED"/>
    <property type="match status" value="1"/>
</dbReference>
<evidence type="ECO:0000256" key="3">
    <source>
        <dbReference type="ARBA" id="ARBA00022692"/>
    </source>
</evidence>
<evidence type="ECO:0000256" key="7">
    <source>
        <dbReference type="SAM" id="MobiDB-lite"/>
    </source>
</evidence>
<dbReference type="InterPro" id="IPR000731">
    <property type="entry name" value="SSD"/>
</dbReference>
<gene>
    <name evidence="10" type="ORF">JQN70_02140</name>
</gene>